<evidence type="ECO:0000313" key="3">
    <source>
        <dbReference type="Proteomes" id="UP000023152"/>
    </source>
</evidence>
<feature type="non-terminal residue" evidence="2">
    <location>
        <position position="419"/>
    </location>
</feature>
<sequence length="419" mass="46059">MFVGYKGLCEFLPEIDLDKCQILHDYFCDVPEDKIVITTYNNINALFASPPFQYDGISIQEATAAATVFTSNVTNPRMNRSTLHRFGVLRGSQSSSRAKGYARQKQQQQQTTQRRRQDGTDSDLALSNFNSNTSSYSQSQSRDEPSTKSGGGVGGGVGGGGVAMRDKQALSHTLTSTRSENHTPVTTSDELVISDGSTLYLTEVSIDKFVKVVRLFALSQVQSQAPAWKGYASPNEMLKDALEEFFPSAVKHFYSKLLNRIRHDLESVNESKTGTLTLNELVNGFNRLNASDSTAIVITSTNIIPVPSMSDPAAMNHISSKKTALETLTPSAKDERDTSPSANANTLEHLAYVVFQSSSSSISNDGDAKKQSSRNNRDRPHYNGVSIDVIMNKLQQHVLKIETSIDETFHHLMKSKLNS</sequence>
<feature type="compositionally biased region" description="Basic and acidic residues" evidence="1">
    <location>
        <begin position="366"/>
        <end position="381"/>
    </location>
</feature>
<proteinExistence type="predicted"/>
<feature type="compositionally biased region" description="Low complexity" evidence="1">
    <location>
        <begin position="127"/>
        <end position="140"/>
    </location>
</feature>
<dbReference type="AlphaFoldDB" id="X6P7P5"/>
<feature type="compositionally biased region" description="Low complexity" evidence="1">
    <location>
        <begin position="103"/>
        <end position="112"/>
    </location>
</feature>
<protein>
    <submittedName>
        <fullName evidence="2">Uncharacterized protein</fullName>
    </submittedName>
</protein>
<reference evidence="2 3" key="1">
    <citation type="journal article" date="2013" name="Curr. Biol.">
        <title>The Genome of the Foraminiferan Reticulomyxa filosa.</title>
        <authorList>
            <person name="Glockner G."/>
            <person name="Hulsmann N."/>
            <person name="Schleicher M."/>
            <person name="Noegel A.A."/>
            <person name="Eichinger L."/>
            <person name="Gallinger C."/>
            <person name="Pawlowski J."/>
            <person name="Sierra R."/>
            <person name="Euteneuer U."/>
            <person name="Pillet L."/>
            <person name="Moustafa A."/>
            <person name="Platzer M."/>
            <person name="Groth M."/>
            <person name="Szafranski K."/>
            <person name="Schliwa M."/>
        </authorList>
    </citation>
    <scope>NUCLEOTIDE SEQUENCE [LARGE SCALE GENOMIC DNA]</scope>
</reference>
<accession>X6P7P5</accession>
<keyword evidence="3" id="KW-1185">Reference proteome</keyword>
<feature type="region of interest" description="Disordered" evidence="1">
    <location>
        <begin position="80"/>
        <end position="163"/>
    </location>
</feature>
<gene>
    <name evidence="2" type="ORF">RFI_03447</name>
</gene>
<evidence type="ECO:0000313" key="2">
    <source>
        <dbReference type="EMBL" id="ETO33657.1"/>
    </source>
</evidence>
<name>X6P7P5_RETFI</name>
<evidence type="ECO:0000256" key="1">
    <source>
        <dbReference type="SAM" id="MobiDB-lite"/>
    </source>
</evidence>
<dbReference type="EMBL" id="ASPP01003218">
    <property type="protein sequence ID" value="ETO33657.1"/>
    <property type="molecule type" value="Genomic_DNA"/>
</dbReference>
<organism evidence="2 3">
    <name type="scientific">Reticulomyxa filosa</name>
    <dbReference type="NCBI Taxonomy" id="46433"/>
    <lineage>
        <taxon>Eukaryota</taxon>
        <taxon>Sar</taxon>
        <taxon>Rhizaria</taxon>
        <taxon>Retaria</taxon>
        <taxon>Foraminifera</taxon>
        <taxon>Monothalamids</taxon>
        <taxon>Reticulomyxidae</taxon>
        <taxon>Reticulomyxa</taxon>
    </lineage>
</organism>
<feature type="region of interest" description="Disordered" evidence="1">
    <location>
        <begin position="360"/>
        <end position="382"/>
    </location>
</feature>
<feature type="compositionally biased region" description="Gly residues" evidence="1">
    <location>
        <begin position="149"/>
        <end position="162"/>
    </location>
</feature>
<dbReference type="Proteomes" id="UP000023152">
    <property type="component" value="Unassembled WGS sequence"/>
</dbReference>
<comment type="caution">
    <text evidence="2">The sequence shown here is derived from an EMBL/GenBank/DDBJ whole genome shotgun (WGS) entry which is preliminary data.</text>
</comment>